<dbReference type="Pfam" id="PF17863">
    <property type="entry name" value="AAA_lid_2"/>
    <property type="match status" value="1"/>
</dbReference>
<dbReference type="SUPFAM" id="SSF53300">
    <property type="entry name" value="vWA-like"/>
    <property type="match status" value="1"/>
</dbReference>
<organism evidence="3 4">
    <name type="scientific">Paraconexibacter antarcticus</name>
    <dbReference type="NCBI Taxonomy" id="2949664"/>
    <lineage>
        <taxon>Bacteria</taxon>
        <taxon>Bacillati</taxon>
        <taxon>Actinomycetota</taxon>
        <taxon>Thermoleophilia</taxon>
        <taxon>Solirubrobacterales</taxon>
        <taxon>Paraconexibacteraceae</taxon>
        <taxon>Paraconexibacter</taxon>
    </lineage>
</organism>
<dbReference type="CDD" id="cd00009">
    <property type="entry name" value="AAA"/>
    <property type="match status" value="1"/>
</dbReference>
<dbReference type="EMBL" id="CP098502">
    <property type="protein sequence ID" value="UTI64124.1"/>
    <property type="molecule type" value="Genomic_DNA"/>
</dbReference>
<feature type="compositionally biased region" description="Basic and acidic residues" evidence="1">
    <location>
        <begin position="462"/>
        <end position="471"/>
    </location>
</feature>
<evidence type="ECO:0000313" key="3">
    <source>
        <dbReference type="EMBL" id="UTI64124.1"/>
    </source>
</evidence>
<evidence type="ECO:0000259" key="2">
    <source>
        <dbReference type="PROSITE" id="PS50234"/>
    </source>
</evidence>
<dbReference type="Gene3D" id="1.10.8.80">
    <property type="entry name" value="Magnesium chelatase subunit I, C-Terminal domain"/>
    <property type="match status" value="1"/>
</dbReference>
<dbReference type="InterPro" id="IPR041628">
    <property type="entry name" value="ChlI/MoxR_AAA_lid"/>
</dbReference>
<dbReference type="Gene3D" id="3.40.50.410">
    <property type="entry name" value="von Willebrand factor, type A domain"/>
    <property type="match status" value="1"/>
</dbReference>
<evidence type="ECO:0000256" key="1">
    <source>
        <dbReference type="SAM" id="MobiDB-lite"/>
    </source>
</evidence>
<sequence length="675" mass="68992">MTRVPYPLSAVVGQEDLVEALLVCAVHPVVGGVLVRGERGTAKSTAVRALAPMLGDGAPLVELPLGATLDRLVGTLDLRAALSGDHRVDDGLLARADGGVLYVDEVNLLPDHLVDALLDAAASGEVTVERDGVSVVQAARFLLVGTMNPEEGELRPQLLDRFGLGVEIRGPRDPAVRAQIVRRRMDFDADPSSFAARWADAEAALAARIAAARGVVARVRIGERELLRISRVCTELDLDGVRGDLVCAQVARALAALDGVEDVDAAHVERAAHLALRHRMRRDPLAPPPSGGERDPAIEEALEAADEAASEGSGDGGERSEGSGDGGGSNGAETAEGDAGAGEGADAGASEASSAPPTPPACGPVGDMPPRDRTPPSWAPDPDLVPPPAPPAPPAASDGPPPPPRPASVPAAMAARLPEDATHLARGAGPRGTARRGPAGRRAAASDVLPSGRAPGGNLAHLDARPARDGDPIATLPTVLARLRGDDRPQTAITGGGRGALLCLVVDTSGSMAAQRRLARVKGALEAALRRAYARRDLVAVVGFGGDGAATLVAPGMPVEHAAAACRALPAGGRTPLAAGIAHAAELLESLDRDPRANLQGRARVAVLLTDGRAADPDGHARRALVRLREAADRTVVVDLEDGPVRLGLAADLAAAAGADLTRLLTTDPPRRNAA</sequence>
<keyword evidence="4" id="KW-1185">Reference proteome</keyword>
<dbReference type="PANTHER" id="PTHR35023:SF1">
    <property type="entry name" value="MG-PROTOPORPHYRIN IX CHELATASE"/>
    <property type="match status" value="1"/>
</dbReference>
<dbReference type="InterPro" id="IPR003593">
    <property type="entry name" value="AAA+_ATPase"/>
</dbReference>
<dbReference type="InterPro" id="IPR052989">
    <property type="entry name" value="Mg-chelatase_DI-like"/>
</dbReference>
<accession>A0ABY5DT78</accession>
<dbReference type="InterPro" id="IPR036465">
    <property type="entry name" value="vWFA_dom_sf"/>
</dbReference>
<feature type="compositionally biased region" description="Low complexity" evidence="1">
    <location>
        <begin position="425"/>
        <end position="445"/>
    </location>
</feature>
<dbReference type="Proteomes" id="UP001056035">
    <property type="component" value="Chromosome"/>
</dbReference>
<feature type="region of interest" description="Disordered" evidence="1">
    <location>
        <begin position="423"/>
        <end position="472"/>
    </location>
</feature>
<dbReference type="PROSITE" id="PS50234">
    <property type="entry name" value="VWFA"/>
    <property type="match status" value="1"/>
</dbReference>
<dbReference type="Pfam" id="PF07728">
    <property type="entry name" value="AAA_5"/>
    <property type="match status" value="1"/>
</dbReference>
<evidence type="ECO:0000313" key="4">
    <source>
        <dbReference type="Proteomes" id="UP001056035"/>
    </source>
</evidence>
<dbReference type="SMART" id="SM00327">
    <property type="entry name" value="VWA"/>
    <property type="match status" value="1"/>
</dbReference>
<gene>
    <name evidence="3" type="ORF">NBH00_22645</name>
</gene>
<dbReference type="InterPro" id="IPR011704">
    <property type="entry name" value="ATPase_dyneun-rel_AAA"/>
</dbReference>
<dbReference type="SMART" id="SM00382">
    <property type="entry name" value="AAA"/>
    <property type="match status" value="1"/>
</dbReference>
<dbReference type="Gene3D" id="3.40.50.300">
    <property type="entry name" value="P-loop containing nucleotide triphosphate hydrolases"/>
    <property type="match status" value="1"/>
</dbReference>
<feature type="compositionally biased region" description="Low complexity" evidence="1">
    <location>
        <begin position="346"/>
        <end position="355"/>
    </location>
</feature>
<dbReference type="PANTHER" id="PTHR35023">
    <property type="entry name" value="CHELATASE-RELATED"/>
    <property type="match status" value="1"/>
</dbReference>
<dbReference type="InterPro" id="IPR002035">
    <property type="entry name" value="VWF_A"/>
</dbReference>
<proteinExistence type="predicted"/>
<dbReference type="Pfam" id="PF13519">
    <property type="entry name" value="VWA_2"/>
    <property type="match status" value="1"/>
</dbReference>
<protein>
    <submittedName>
        <fullName evidence="3">VWA domain-containing protein</fullName>
    </submittedName>
</protein>
<name>A0ABY5DT78_9ACTN</name>
<reference evidence="3 4" key="1">
    <citation type="submission" date="2022-06" db="EMBL/GenBank/DDBJ databases">
        <title>Paraconexibacter antarcticus.</title>
        <authorList>
            <person name="Kim C.S."/>
        </authorList>
    </citation>
    <scope>NUCLEOTIDE SEQUENCE [LARGE SCALE GENOMIC DNA]</scope>
    <source>
        <strain evidence="3 4">02-257</strain>
    </source>
</reference>
<feature type="domain" description="VWFA" evidence="2">
    <location>
        <begin position="501"/>
        <end position="638"/>
    </location>
</feature>
<dbReference type="InterPro" id="IPR027417">
    <property type="entry name" value="P-loop_NTPase"/>
</dbReference>
<dbReference type="SUPFAM" id="SSF52540">
    <property type="entry name" value="P-loop containing nucleoside triphosphate hydrolases"/>
    <property type="match status" value="1"/>
</dbReference>
<feature type="compositionally biased region" description="Pro residues" evidence="1">
    <location>
        <begin position="377"/>
        <end position="407"/>
    </location>
</feature>
<feature type="region of interest" description="Disordered" evidence="1">
    <location>
        <begin position="303"/>
        <end position="410"/>
    </location>
</feature>